<evidence type="ECO:0000259" key="4">
    <source>
        <dbReference type="Pfam" id="PF24564"/>
    </source>
</evidence>
<dbReference type="SUPFAM" id="SSF52540">
    <property type="entry name" value="P-loop containing nucleoside triphosphate hydrolases"/>
    <property type="match status" value="1"/>
</dbReference>
<dbReference type="Pfam" id="PF24564">
    <property type="entry name" value="DUF7605"/>
    <property type="match status" value="1"/>
</dbReference>
<feature type="coiled-coil region" evidence="1">
    <location>
        <begin position="371"/>
        <end position="419"/>
    </location>
</feature>
<feature type="domain" description="Dynamin N-terminal" evidence="3">
    <location>
        <begin position="76"/>
        <end position="321"/>
    </location>
</feature>
<dbReference type="AlphaFoldDB" id="A0AAE0PG15"/>
<sequence length="1091" mass="121248">MSEVNAAEDSLKLVHLQRLKKEGTPTKLEAGLESGMRLLDDIKAAFSDSSSVPEIAKWIKSVEDLQGQSEKQRTVVGVVGSTGAGKSSVINAVLDQEDLVPTSNMRACTAVITEIAFNESNNAEHAYRGEVHFITKEQWIRELQILYDDLNGLGHSNGNTDDNSAEEQFGGESDAAIALDKIRCVYPEMPRENIRKLKWTPQALAQVPSVVGILGTVKEITAPTCKIFMDQLKKYIDSKEKTRGKKKEAPQMEFWPLIKVVRIFVKSQILEPGLVLVDLPGVQDSNAARSAVASKYIEECTGLWVIAPITRAVDDKAAQKLLGTSFKRQMQFDGTYSAMTVICSKADDISVTEALRGIPDDHKARSDYATVQLLESNKAQLDEELLPLEQRLKELKEMAELYDNNIDALEAALERADGDKVELTFQSPGTSKRKPRAAALTARKRLRKERDSSGSDTEYDDSEDELNGSGNEGEEPEKAEPLSKEDAETRLKELKAQKKASKEERRDLEKKVREVRKDCKETRRELKRMKDSMKSACIQYRNEHSRPVIQHQFAEGVRELDQESAALEDEETYDPTIEKRDYRELAARLPVFCVSSRAYQKMSGKLDKDEPTTGFLTLEETEIPALQRHALEIVSSTRSAACRKFLTSLSSFITSLEVQIVIAEKPLKLADNLREEELAFLKETLDKLRKTFYLKLDEAFVDFKRTLESRVIKAFKSAVRRAANNAIDIVEGWGKPKIEGGLPWGTYRATCSRDGVFKGAVGPRDFNTELLDPLQKRIAPSWEQVFSRTLPQGIDALGQDLANLLEGFQGEMHERPQLRDSSSYELVREQVKTLGGILRETAPFICQCRAGQKEANRLFKPAIEEAMKAAYEKCVAETGNGCYKRMKDLMREHIDLVRKQMFNAGTEAVTNRLNGMLEEIRSAFEEHVDRVVAQVSDDYKSIVLDRNIFKALASAREVVRELLHNADNRFKAILEPPAAAIAAEPEDVAMGGMENYPTPAFADVPVTPNRLLPFIRASSMPPTPVTPASHSSTPGSLFAGGLGRLSLFSPAAPGTPAPPSTPTPAAAPADPIVKTESAGFSLRPPSVPRHP</sequence>
<feature type="compositionally biased region" description="Acidic residues" evidence="2">
    <location>
        <begin position="457"/>
        <end position="475"/>
    </location>
</feature>
<feature type="compositionally biased region" description="Basic residues" evidence="2">
    <location>
        <begin position="431"/>
        <end position="447"/>
    </location>
</feature>
<reference evidence="5" key="1">
    <citation type="journal article" date="2023" name="Mol. Phylogenet. Evol.">
        <title>Genome-scale phylogeny and comparative genomics of the fungal order Sordariales.</title>
        <authorList>
            <person name="Hensen N."/>
            <person name="Bonometti L."/>
            <person name="Westerberg I."/>
            <person name="Brannstrom I.O."/>
            <person name="Guillou S."/>
            <person name="Cros-Aarteil S."/>
            <person name="Calhoun S."/>
            <person name="Haridas S."/>
            <person name="Kuo A."/>
            <person name="Mondo S."/>
            <person name="Pangilinan J."/>
            <person name="Riley R."/>
            <person name="LaButti K."/>
            <person name="Andreopoulos B."/>
            <person name="Lipzen A."/>
            <person name="Chen C."/>
            <person name="Yan M."/>
            <person name="Daum C."/>
            <person name="Ng V."/>
            <person name="Clum A."/>
            <person name="Steindorff A."/>
            <person name="Ohm R.A."/>
            <person name="Martin F."/>
            <person name="Silar P."/>
            <person name="Natvig D.O."/>
            <person name="Lalanne C."/>
            <person name="Gautier V."/>
            <person name="Ament-Velasquez S.L."/>
            <person name="Kruys A."/>
            <person name="Hutchinson M.I."/>
            <person name="Powell A.J."/>
            <person name="Barry K."/>
            <person name="Miller A.N."/>
            <person name="Grigoriev I.V."/>
            <person name="Debuchy R."/>
            <person name="Gladieux P."/>
            <person name="Hiltunen Thoren M."/>
            <person name="Johannesson H."/>
        </authorList>
    </citation>
    <scope>NUCLEOTIDE SEQUENCE</scope>
    <source>
        <strain evidence="5">FGSC 1904</strain>
    </source>
</reference>
<proteinExistence type="predicted"/>
<feature type="compositionally biased region" description="Basic and acidic residues" evidence="2">
    <location>
        <begin position="476"/>
        <end position="487"/>
    </location>
</feature>
<feature type="compositionally biased region" description="Pro residues" evidence="2">
    <location>
        <begin position="1053"/>
        <end position="1062"/>
    </location>
</feature>
<accession>A0AAE0PG15</accession>
<comment type="caution">
    <text evidence="5">The sequence shown here is derived from an EMBL/GenBank/DDBJ whole genome shotgun (WGS) entry which is preliminary data.</text>
</comment>
<evidence type="ECO:0000259" key="3">
    <source>
        <dbReference type="Pfam" id="PF00350"/>
    </source>
</evidence>
<dbReference type="PANTHER" id="PTHR36681:SF3">
    <property type="entry name" value="NUCLEAR GTPASE, GERMINAL CENTER-ASSOCIATED, TANDEM DUPLICATE 3"/>
    <property type="match status" value="1"/>
</dbReference>
<dbReference type="Pfam" id="PF00350">
    <property type="entry name" value="Dynamin_N"/>
    <property type="match status" value="1"/>
</dbReference>
<name>A0AAE0PG15_SORBR</name>
<keyword evidence="6" id="KW-1185">Reference proteome</keyword>
<evidence type="ECO:0000256" key="2">
    <source>
        <dbReference type="SAM" id="MobiDB-lite"/>
    </source>
</evidence>
<dbReference type="InterPro" id="IPR056024">
    <property type="entry name" value="DUF7605"/>
</dbReference>
<dbReference type="Proteomes" id="UP001281003">
    <property type="component" value="Unassembled WGS sequence"/>
</dbReference>
<feature type="domain" description="DUF7605" evidence="4">
    <location>
        <begin position="741"/>
        <end position="895"/>
    </location>
</feature>
<dbReference type="EMBL" id="JAUTDP010000005">
    <property type="protein sequence ID" value="KAK3399245.1"/>
    <property type="molecule type" value="Genomic_DNA"/>
</dbReference>
<dbReference type="PANTHER" id="PTHR36681">
    <property type="entry name" value="NUCLEAR GTPASE, GERMINAL CENTER-ASSOCIATED, TANDEM DUPLICATE 3"/>
    <property type="match status" value="1"/>
</dbReference>
<feature type="region of interest" description="Disordered" evidence="2">
    <location>
        <begin position="1048"/>
        <end position="1091"/>
    </location>
</feature>
<keyword evidence="1" id="KW-0175">Coiled coil</keyword>
<organism evidence="5 6">
    <name type="scientific">Sordaria brevicollis</name>
    <dbReference type="NCBI Taxonomy" id="83679"/>
    <lineage>
        <taxon>Eukaryota</taxon>
        <taxon>Fungi</taxon>
        <taxon>Dikarya</taxon>
        <taxon>Ascomycota</taxon>
        <taxon>Pezizomycotina</taxon>
        <taxon>Sordariomycetes</taxon>
        <taxon>Sordariomycetidae</taxon>
        <taxon>Sordariales</taxon>
        <taxon>Sordariaceae</taxon>
        <taxon>Sordaria</taxon>
    </lineage>
</organism>
<dbReference type="Gene3D" id="3.40.50.300">
    <property type="entry name" value="P-loop containing nucleotide triphosphate hydrolases"/>
    <property type="match status" value="1"/>
</dbReference>
<feature type="region of interest" description="Disordered" evidence="2">
    <location>
        <begin position="422"/>
        <end position="487"/>
    </location>
</feature>
<evidence type="ECO:0000313" key="6">
    <source>
        <dbReference type="Proteomes" id="UP001281003"/>
    </source>
</evidence>
<dbReference type="InterPro" id="IPR045063">
    <property type="entry name" value="Dynamin_N"/>
</dbReference>
<evidence type="ECO:0000256" key="1">
    <source>
        <dbReference type="SAM" id="Coils"/>
    </source>
</evidence>
<protein>
    <recommendedName>
        <fullName evidence="7">Nuclear GTPase SLIP-GC</fullName>
    </recommendedName>
</protein>
<dbReference type="InterPro" id="IPR027417">
    <property type="entry name" value="P-loop_NTPase"/>
</dbReference>
<evidence type="ECO:0008006" key="7">
    <source>
        <dbReference type="Google" id="ProtNLM"/>
    </source>
</evidence>
<evidence type="ECO:0000313" key="5">
    <source>
        <dbReference type="EMBL" id="KAK3399245.1"/>
    </source>
</evidence>
<reference evidence="5" key="2">
    <citation type="submission" date="2023-07" db="EMBL/GenBank/DDBJ databases">
        <authorList>
            <consortium name="Lawrence Berkeley National Laboratory"/>
            <person name="Haridas S."/>
            <person name="Hensen N."/>
            <person name="Bonometti L."/>
            <person name="Westerberg I."/>
            <person name="Brannstrom I.O."/>
            <person name="Guillou S."/>
            <person name="Cros-Aarteil S."/>
            <person name="Calhoun S."/>
            <person name="Kuo A."/>
            <person name="Mondo S."/>
            <person name="Pangilinan J."/>
            <person name="Riley R."/>
            <person name="LaButti K."/>
            <person name="Andreopoulos B."/>
            <person name="Lipzen A."/>
            <person name="Chen C."/>
            <person name="Yanf M."/>
            <person name="Daum C."/>
            <person name="Ng V."/>
            <person name="Clum A."/>
            <person name="Steindorff A."/>
            <person name="Ohm R."/>
            <person name="Martin F."/>
            <person name="Silar P."/>
            <person name="Natvig D."/>
            <person name="Lalanne C."/>
            <person name="Gautier V."/>
            <person name="Ament-velasquez S.L."/>
            <person name="Kruys A."/>
            <person name="Hutchinson M.I."/>
            <person name="Powell A.J."/>
            <person name="Barry K."/>
            <person name="Miller A.N."/>
            <person name="Grigoriev I.V."/>
            <person name="Debuchy R."/>
            <person name="Gladieux P."/>
            <person name="Thoren M.H."/>
            <person name="Johannesson H."/>
        </authorList>
    </citation>
    <scope>NUCLEOTIDE SEQUENCE</scope>
    <source>
        <strain evidence="5">FGSC 1904</strain>
    </source>
</reference>
<gene>
    <name evidence="5" type="ORF">B0T20DRAFT_194866</name>
</gene>